<dbReference type="PANTHER" id="PTHR45749">
    <property type="match status" value="1"/>
</dbReference>
<dbReference type="PANTHER" id="PTHR45749:SF21">
    <property type="entry name" value="DUF4371 DOMAIN-CONTAINING PROTEIN"/>
    <property type="match status" value="1"/>
</dbReference>
<keyword evidence="2" id="KW-1185">Reference proteome</keyword>
<name>A0A6G0VNP0_APHCR</name>
<evidence type="ECO:0000313" key="1">
    <source>
        <dbReference type="EMBL" id="KAF0695393.1"/>
    </source>
</evidence>
<feature type="non-terminal residue" evidence="1">
    <location>
        <position position="204"/>
    </location>
</feature>
<evidence type="ECO:0000313" key="2">
    <source>
        <dbReference type="Proteomes" id="UP000478052"/>
    </source>
</evidence>
<proteinExistence type="predicted"/>
<dbReference type="Proteomes" id="UP000478052">
    <property type="component" value="Unassembled WGS sequence"/>
</dbReference>
<sequence>MSDFDCGSKDEKTLASPNNDIGFIVNKVVLIDADKNLNKNRALQIEENRKRIKPLIECIILCGKEELALRGSKDFGPINVYDDIRPGHFRALLKYRAKGDDFLRTVLEGSGKRKKYTSPVIQNEIFQACNTILSRKIFFEIESLTGDALANYILNGLIQCGLDCNYLYGQGYDGACLGRDRNNNSSCARYRNTSYARTLTHRPI</sequence>
<dbReference type="AlphaFoldDB" id="A0A6G0VNP0"/>
<comment type="caution">
    <text evidence="1">The sequence shown here is derived from an EMBL/GenBank/DDBJ whole genome shotgun (WGS) entry which is preliminary data.</text>
</comment>
<gene>
    <name evidence="1" type="ORF">FWK35_00032891</name>
</gene>
<organism evidence="1 2">
    <name type="scientific">Aphis craccivora</name>
    <name type="common">Cowpea aphid</name>
    <dbReference type="NCBI Taxonomy" id="307492"/>
    <lineage>
        <taxon>Eukaryota</taxon>
        <taxon>Metazoa</taxon>
        <taxon>Ecdysozoa</taxon>
        <taxon>Arthropoda</taxon>
        <taxon>Hexapoda</taxon>
        <taxon>Insecta</taxon>
        <taxon>Pterygota</taxon>
        <taxon>Neoptera</taxon>
        <taxon>Paraneoptera</taxon>
        <taxon>Hemiptera</taxon>
        <taxon>Sternorrhyncha</taxon>
        <taxon>Aphidomorpha</taxon>
        <taxon>Aphidoidea</taxon>
        <taxon>Aphididae</taxon>
        <taxon>Aphidini</taxon>
        <taxon>Aphis</taxon>
        <taxon>Aphis</taxon>
    </lineage>
</organism>
<dbReference type="OrthoDB" id="6152523at2759"/>
<reference evidence="1 2" key="1">
    <citation type="submission" date="2019-08" db="EMBL/GenBank/DDBJ databases">
        <title>Whole genome of Aphis craccivora.</title>
        <authorList>
            <person name="Voronova N.V."/>
            <person name="Shulinski R.S."/>
            <person name="Bandarenka Y.V."/>
            <person name="Zhorov D.G."/>
            <person name="Warner D."/>
        </authorList>
    </citation>
    <scope>NUCLEOTIDE SEQUENCE [LARGE SCALE GENOMIC DNA]</scope>
    <source>
        <strain evidence="1">180601</strain>
        <tissue evidence="1">Whole Body</tissue>
    </source>
</reference>
<protein>
    <submittedName>
        <fullName evidence="1">Zinc finger MYM-type protein 1-like isoform X2</fullName>
    </submittedName>
</protein>
<dbReference type="EMBL" id="VUJU01015265">
    <property type="protein sequence ID" value="KAF0695393.1"/>
    <property type="molecule type" value="Genomic_DNA"/>
</dbReference>
<accession>A0A6G0VNP0</accession>